<proteinExistence type="predicted"/>
<accession>A0AAV9CSH8</accession>
<evidence type="ECO:0000256" key="7">
    <source>
        <dbReference type="SAM" id="MobiDB-lite"/>
    </source>
</evidence>
<reference evidence="10" key="1">
    <citation type="journal article" date="2023" name="Nat. Commun.">
        <title>Diploid and tetraploid genomes of Acorus and the evolution of monocots.</title>
        <authorList>
            <person name="Ma L."/>
            <person name="Liu K.W."/>
            <person name="Li Z."/>
            <person name="Hsiao Y.Y."/>
            <person name="Qi Y."/>
            <person name="Fu T."/>
            <person name="Tang G.D."/>
            <person name="Zhang D."/>
            <person name="Sun W.H."/>
            <person name="Liu D.K."/>
            <person name="Li Y."/>
            <person name="Chen G.Z."/>
            <person name="Liu X.D."/>
            <person name="Liao X.Y."/>
            <person name="Jiang Y.T."/>
            <person name="Yu X."/>
            <person name="Hao Y."/>
            <person name="Huang J."/>
            <person name="Zhao X.W."/>
            <person name="Ke S."/>
            <person name="Chen Y.Y."/>
            <person name="Wu W.L."/>
            <person name="Hsu J.L."/>
            <person name="Lin Y.F."/>
            <person name="Huang M.D."/>
            <person name="Li C.Y."/>
            <person name="Huang L."/>
            <person name="Wang Z.W."/>
            <person name="Zhao X."/>
            <person name="Zhong W.Y."/>
            <person name="Peng D.H."/>
            <person name="Ahmad S."/>
            <person name="Lan S."/>
            <person name="Zhang J.S."/>
            <person name="Tsai W.C."/>
            <person name="Van de Peer Y."/>
            <person name="Liu Z.J."/>
        </authorList>
    </citation>
    <scope>NUCLEOTIDE SEQUENCE</scope>
    <source>
        <strain evidence="10">CP</strain>
    </source>
</reference>
<dbReference type="SUPFAM" id="SSF56112">
    <property type="entry name" value="Protein kinase-like (PK-like)"/>
    <property type="match status" value="1"/>
</dbReference>
<dbReference type="PANTHER" id="PTHR46821:SF4">
    <property type="entry name" value="OS08G0275200 PROTEIN"/>
    <property type="match status" value="1"/>
</dbReference>
<feature type="compositionally biased region" description="Low complexity" evidence="7">
    <location>
        <begin position="362"/>
        <end position="377"/>
    </location>
</feature>
<dbReference type="InterPro" id="IPR011009">
    <property type="entry name" value="Kinase-like_dom_sf"/>
</dbReference>
<keyword evidence="10" id="KW-0675">Receptor</keyword>
<evidence type="ECO:0000256" key="2">
    <source>
        <dbReference type="ARBA" id="ARBA00022679"/>
    </source>
</evidence>
<comment type="caution">
    <text evidence="10">The sequence shown here is derived from an EMBL/GenBank/DDBJ whole genome shotgun (WGS) entry which is preliminary data.</text>
</comment>
<evidence type="ECO:0000256" key="3">
    <source>
        <dbReference type="ARBA" id="ARBA00022741"/>
    </source>
</evidence>
<keyword evidence="8" id="KW-1133">Transmembrane helix</keyword>
<evidence type="ECO:0000256" key="5">
    <source>
        <dbReference type="ARBA" id="ARBA00022840"/>
    </source>
</evidence>
<keyword evidence="8" id="KW-0812">Transmembrane</keyword>
<evidence type="ECO:0000259" key="9">
    <source>
        <dbReference type="PROSITE" id="PS50011"/>
    </source>
</evidence>
<dbReference type="InterPro" id="IPR001245">
    <property type="entry name" value="Ser-Thr/Tyr_kinase_cat_dom"/>
</dbReference>
<dbReference type="GO" id="GO:0004674">
    <property type="term" value="F:protein serine/threonine kinase activity"/>
    <property type="evidence" value="ECO:0007669"/>
    <property type="project" value="UniProtKB-KW"/>
</dbReference>
<protein>
    <submittedName>
        <fullName evidence="10">Receptor-like protein kinase</fullName>
    </submittedName>
</protein>
<dbReference type="AlphaFoldDB" id="A0AAV9CSH8"/>
<reference evidence="10" key="2">
    <citation type="submission" date="2023-06" db="EMBL/GenBank/DDBJ databases">
        <authorList>
            <person name="Ma L."/>
            <person name="Liu K.-W."/>
            <person name="Li Z."/>
            <person name="Hsiao Y.-Y."/>
            <person name="Qi Y."/>
            <person name="Fu T."/>
            <person name="Tang G."/>
            <person name="Zhang D."/>
            <person name="Sun W.-H."/>
            <person name="Liu D.-K."/>
            <person name="Li Y."/>
            <person name="Chen G.-Z."/>
            <person name="Liu X.-D."/>
            <person name="Liao X.-Y."/>
            <person name="Jiang Y.-T."/>
            <person name="Yu X."/>
            <person name="Hao Y."/>
            <person name="Huang J."/>
            <person name="Zhao X.-W."/>
            <person name="Ke S."/>
            <person name="Chen Y.-Y."/>
            <person name="Wu W.-L."/>
            <person name="Hsu J.-L."/>
            <person name="Lin Y.-F."/>
            <person name="Huang M.-D."/>
            <person name="Li C.-Y."/>
            <person name="Huang L."/>
            <person name="Wang Z.-W."/>
            <person name="Zhao X."/>
            <person name="Zhong W.-Y."/>
            <person name="Peng D.-H."/>
            <person name="Ahmad S."/>
            <person name="Lan S."/>
            <person name="Zhang J.-S."/>
            <person name="Tsai W.-C."/>
            <person name="Van De Peer Y."/>
            <person name="Liu Z.-J."/>
        </authorList>
    </citation>
    <scope>NUCLEOTIDE SEQUENCE</scope>
    <source>
        <strain evidence="10">CP</strain>
        <tissue evidence="10">Leaves</tissue>
    </source>
</reference>
<evidence type="ECO:0000256" key="4">
    <source>
        <dbReference type="ARBA" id="ARBA00022777"/>
    </source>
</evidence>
<evidence type="ECO:0000256" key="1">
    <source>
        <dbReference type="ARBA" id="ARBA00022527"/>
    </source>
</evidence>
<evidence type="ECO:0000313" key="10">
    <source>
        <dbReference type="EMBL" id="KAK1291895.1"/>
    </source>
</evidence>
<dbReference type="InterPro" id="IPR008271">
    <property type="entry name" value="Ser/Thr_kinase_AS"/>
</dbReference>
<dbReference type="InterPro" id="IPR017441">
    <property type="entry name" value="Protein_kinase_ATP_BS"/>
</dbReference>
<dbReference type="SMART" id="SM00220">
    <property type="entry name" value="S_TKc"/>
    <property type="match status" value="1"/>
</dbReference>
<keyword evidence="1" id="KW-0723">Serine/threonine-protein kinase</keyword>
<dbReference type="PROSITE" id="PS50011">
    <property type="entry name" value="PROTEIN_KINASE_DOM"/>
    <property type="match status" value="1"/>
</dbReference>
<feature type="binding site" evidence="6">
    <location>
        <position position="103"/>
    </location>
    <ligand>
        <name>ATP</name>
        <dbReference type="ChEBI" id="CHEBI:30616"/>
    </ligand>
</feature>
<dbReference type="GO" id="GO:0005524">
    <property type="term" value="F:ATP binding"/>
    <property type="evidence" value="ECO:0007669"/>
    <property type="project" value="UniProtKB-UniRule"/>
</dbReference>
<dbReference type="Pfam" id="PF07714">
    <property type="entry name" value="PK_Tyr_Ser-Thr"/>
    <property type="match status" value="1"/>
</dbReference>
<evidence type="ECO:0000256" key="6">
    <source>
        <dbReference type="PROSITE-ProRule" id="PRU10141"/>
    </source>
</evidence>
<dbReference type="PROSITE" id="PS00107">
    <property type="entry name" value="PROTEIN_KINASE_ATP"/>
    <property type="match status" value="1"/>
</dbReference>
<feature type="region of interest" description="Disordered" evidence="7">
    <location>
        <begin position="569"/>
        <end position="597"/>
    </location>
</feature>
<dbReference type="InterPro" id="IPR044576">
    <property type="entry name" value="At4g25390-like"/>
</dbReference>
<dbReference type="PROSITE" id="PS00108">
    <property type="entry name" value="PROTEIN_KINASE_ST"/>
    <property type="match status" value="1"/>
</dbReference>
<dbReference type="PANTHER" id="PTHR46821">
    <property type="entry name" value="OS07G0586332 PROTEIN"/>
    <property type="match status" value="1"/>
</dbReference>
<dbReference type="Gene3D" id="1.10.510.10">
    <property type="entry name" value="Transferase(Phosphotransferase) domain 1"/>
    <property type="match status" value="2"/>
</dbReference>
<organism evidence="10 11">
    <name type="scientific">Acorus calamus</name>
    <name type="common">Sweet flag</name>
    <dbReference type="NCBI Taxonomy" id="4465"/>
    <lineage>
        <taxon>Eukaryota</taxon>
        <taxon>Viridiplantae</taxon>
        <taxon>Streptophyta</taxon>
        <taxon>Embryophyta</taxon>
        <taxon>Tracheophyta</taxon>
        <taxon>Spermatophyta</taxon>
        <taxon>Magnoliopsida</taxon>
        <taxon>Liliopsida</taxon>
        <taxon>Acoraceae</taxon>
        <taxon>Acorus</taxon>
    </lineage>
</organism>
<name>A0AAV9CSH8_ACOCL</name>
<dbReference type="Gene3D" id="3.30.200.20">
    <property type="entry name" value="Phosphorylase Kinase, domain 1"/>
    <property type="match status" value="1"/>
</dbReference>
<sequence length="597" mass="65455">MPRPISSNPNPSHLRLLLLPLVVSASAALLLFLLLLFLHRLWSFRSRTSPLDSSPAVSALLRFSLRDLRSATNAFDPSNLIGRGGSGAVYRGILRDGKSVAVKRLDSSAQADREFQNELQILGGLPRPTSSPFVVSLLGYCVHKKKKKRFLVYEYMSNKSLQEALFGCAGGGEDDPASSAASGFAHLGWERRFAILVDVARALEYLHEGCDPPVIHGDVKPSNVLLGADLRARLSDFGLSRVKSDEAVAVAVDDEDDLGPGLFSQELCADAEAASPPPPPPPEVTDSEVDFARALRRFDDQNGDAQWGKDWWWRQDGSGELSSKDYVTEWIGSQIRPSNSPPDWDDENPIDQENPKPPITPANNAEATATATATATASSNKKHKKMKEWWKEEYFAEMSKKCDFDPPPRMKKTGFSFRKKKRSRSIGSDAWSGGDMFSRELSSTLSMRGTVCYVAPESGGGCGRLMEKADVYSLGVLMLVTVSGRRPLHVMASPMRLERANLIGWCRQLAQTGGNVLEIVDERLKGCFDRDQAGACIHVALLCLQRAPELRPDAGEVARILKGEMEMPGMPVELSPSPSSRVFGRSSRRKGLEGARD</sequence>
<feature type="region of interest" description="Disordered" evidence="7">
    <location>
        <begin position="333"/>
        <end position="382"/>
    </location>
</feature>
<keyword evidence="8" id="KW-0472">Membrane</keyword>
<evidence type="ECO:0000256" key="8">
    <source>
        <dbReference type="SAM" id="Phobius"/>
    </source>
</evidence>
<keyword evidence="11" id="KW-1185">Reference proteome</keyword>
<keyword evidence="4 10" id="KW-0418">Kinase</keyword>
<evidence type="ECO:0000313" key="11">
    <source>
        <dbReference type="Proteomes" id="UP001180020"/>
    </source>
</evidence>
<dbReference type="Proteomes" id="UP001180020">
    <property type="component" value="Unassembled WGS sequence"/>
</dbReference>
<feature type="transmembrane region" description="Helical" evidence="8">
    <location>
        <begin position="16"/>
        <end position="38"/>
    </location>
</feature>
<gene>
    <name evidence="10" type="ORF">QJS10_CPB17g00195</name>
</gene>
<keyword evidence="3 6" id="KW-0547">Nucleotide-binding</keyword>
<feature type="domain" description="Protein kinase" evidence="9">
    <location>
        <begin position="75"/>
        <end position="570"/>
    </location>
</feature>
<keyword evidence="5 6" id="KW-0067">ATP-binding</keyword>
<keyword evidence="2" id="KW-0808">Transferase</keyword>
<dbReference type="InterPro" id="IPR000719">
    <property type="entry name" value="Prot_kinase_dom"/>
</dbReference>
<dbReference type="EMBL" id="JAUJYO010000017">
    <property type="protein sequence ID" value="KAK1291895.1"/>
    <property type="molecule type" value="Genomic_DNA"/>
</dbReference>